<feature type="coiled-coil region" evidence="13">
    <location>
        <begin position="810"/>
        <end position="844"/>
    </location>
</feature>
<evidence type="ECO:0000256" key="11">
    <source>
        <dbReference type="ARBA" id="ARBA00023242"/>
    </source>
</evidence>
<dbReference type="CDD" id="cd09868">
    <property type="entry name" value="PIN_XPG_RAD2"/>
    <property type="match status" value="2"/>
</dbReference>
<reference evidence="17" key="1">
    <citation type="journal article" date="2020" name="Stud. Mycol.">
        <title>101 Dothideomycetes genomes: a test case for predicting lifestyles and emergence of pathogens.</title>
        <authorList>
            <person name="Haridas S."/>
            <person name="Albert R."/>
            <person name="Binder M."/>
            <person name="Bloem J."/>
            <person name="Labutti K."/>
            <person name="Salamov A."/>
            <person name="Andreopoulos B."/>
            <person name="Baker S."/>
            <person name="Barry K."/>
            <person name="Bills G."/>
            <person name="Bluhm B."/>
            <person name="Cannon C."/>
            <person name="Castanera R."/>
            <person name="Culley D."/>
            <person name="Daum C."/>
            <person name="Ezra D."/>
            <person name="Gonzalez J."/>
            <person name="Henrissat B."/>
            <person name="Kuo A."/>
            <person name="Liang C."/>
            <person name="Lipzen A."/>
            <person name="Lutzoni F."/>
            <person name="Magnuson J."/>
            <person name="Mondo S."/>
            <person name="Nolan M."/>
            <person name="Ohm R."/>
            <person name="Pangilinan J."/>
            <person name="Park H.-J."/>
            <person name="Ramirez L."/>
            <person name="Alfaro M."/>
            <person name="Sun H."/>
            <person name="Tritt A."/>
            <person name="Yoshinaga Y."/>
            <person name="Zwiers L.-H."/>
            <person name="Turgeon B."/>
            <person name="Goodwin S."/>
            <person name="Spatafora J."/>
            <person name="Crous P."/>
            <person name="Grigoriev I."/>
        </authorList>
    </citation>
    <scope>NUCLEOTIDE SEQUENCE</scope>
    <source>
        <strain evidence="17">CBS 115976</strain>
    </source>
</reference>
<evidence type="ECO:0000256" key="14">
    <source>
        <dbReference type="SAM" id="MobiDB-lite"/>
    </source>
</evidence>
<dbReference type="Gene3D" id="1.10.150.20">
    <property type="entry name" value="5' to 3' exonuclease, C-terminal subdomain"/>
    <property type="match status" value="1"/>
</dbReference>
<keyword evidence="6" id="KW-0255">Endonuclease</keyword>
<keyword evidence="9" id="KW-0460">Magnesium</keyword>
<keyword evidence="18" id="KW-1185">Reference proteome</keyword>
<keyword evidence="13" id="KW-0175">Coiled coil</keyword>
<evidence type="ECO:0000256" key="10">
    <source>
        <dbReference type="ARBA" id="ARBA00023204"/>
    </source>
</evidence>
<dbReference type="CDD" id="cd09904">
    <property type="entry name" value="H3TH_XPG"/>
    <property type="match status" value="1"/>
</dbReference>
<protein>
    <submittedName>
        <fullName evidence="17">PIN domain-like protein</fullName>
    </submittedName>
</protein>
<feature type="region of interest" description="Disordered" evidence="14">
    <location>
        <begin position="411"/>
        <end position="550"/>
    </location>
</feature>
<keyword evidence="5" id="KW-0479">Metal-binding</keyword>
<evidence type="ECO:0000256" key="1">
    <source>
        <dbReference type="ARBA" id="ARBA00001946"/>
    </source>
</evidence>
<feature type="domain" description="XPG-I" evidence="15">
    <location>
        <begin position="854"/>
        <end position="923"/>
    </location>
</feature>
<dbReference type="SMART" id="SM00484">
    <property type="entry name" value="XPGI"/>
    <property type="match status" value="1"/>
</dbReference>
<dbReference type="PROSITE" id="PS00841">
    <property type="entry name" value="XPG_1"/>
    <property type="match status" value="1"/>
</dbReference>
<dbReference type="Pfam" id="PF00752">
    <property type="entry name" value="XPG_N"/>
    <property type="match status" value="1"/>
</dbReference>
<dbReference type="GO" id="GO:0016788">
    <property type="term" value="F:hydrolase activity, acting on ester bonds"/>
    <property type="evidence" value="ECO:0007669"/>
    <property type="project" value="InterPro"/>
</dbReference>
<evidence type="ECO:0000313" key="17">
    <source>
        <dbReference type="EMBL" id="KAF2666743.1"/>
    </source>
</evidence>
<dbReference type="GO" id="GO:0005634">
    <property type="term" value="C:nucleus"/>
    <property type="evidence" value="ECO:0007669"/>
    <property type="project" value="UniProtKB-SubCell"/>
</dbReference>
<feature type="region of interest" description="Disordered" evidence="14">
    <location>
        <begin position="338"/>
        <end position="357"/>
    </location>
</feature>
<evidence type="ECO:0000256" key="5">
    <source>
        <dbReference type="ARBA" id="ARBA00022723"/>
    </source>
</evidence>
<dbReference type="SMART" id="SM00279">
    <property type="entry name" value="HhH2"/>
    <property type="match status" value="1"/>
</dbReference>
<comment type="subcellular location">
    <subcellularLocation>
        <location evidence="2">Nucleus</location>
    </subcellularLocation>
</comment>
<dbReference type="PROSITE" id="PS00842">
    <property type="entry name" value="XPG_2"/>
    <property type="match status" value="1"/>
</dbReference>
<evidence type="ECO:0000256" key="8">
    <source>
        <dbReference type="ARBA" id="ARBA00022801"/>
    </source>
</evidence>
<dbReference type="GO" id="GO:0003697">
    <property type="term" value="F:single-stranded DNA binding"/>
    <property type="evidence" value="ECO:0007669"/>
    <property type="project" value="InterPro"/>
</dbReference>
<feature type="compositionally biased region" description="Acidic residues" evidence="14">
    <location>
        <begin position="343"/>
        <end position="354"/>
    </location>
</feature>
<keyword evidence="7" id="KW-0227">DNA damage</keyword>
<dbReference type="Pfam" id="PF00867">
    <property type="entry name" value="XPG_I"/>
    <property type="match status" value="1"/>
</dbReference>
<dbReference type="InterPro" id="IPR006086">
    <property type="entry name" value="XPG-I_dom"/>
</dbReference>
<dbReference type="GO" id="GO:0006289">
    <property type="term" value="P:nucleotide-excision repair"/>
    <property type="evidence" value="ECO:0007669"/>
    <property type="project" value="InterPro"/>
</dbReference>
<dbReference type="PRINTS" id="PR00066">
    <property type="entry name" value="XRODRMPGMNTG"/>
</dbReference>
<dbReference type="FunFam" id="3.40.50.1010:FF:000061">
    <property type="entry name" value="Single-stranded DNA endonuclease (Eurofung)"/>
    <property type="match status" value="1"/>
</dbReference>
<evidence type="ECO:0000256" key="9">
    <source>
        <dbReference type="ARBA" id="ARBA00022842"/>
    </source>
</evidence>
<dbReference type="InterPro" id="IPR019974">
    <property type="entry name" value="XPG_CS"/>
</dbReference>
<dbReference type="InterPro" id="IPR001044">
    <property type="entry name" value="XPG/Rad2_eukaryotes"/>
</dbReference>
<dbReference type="PANTHER" id="PTHR16171:SF7">
    <property type="entry name" value="DNA REPAIR PROTEIN RAD2"/>
    <property type="match status" value="1"/>
</dbReference>
<feature type="region of interest" description="Disordered" evidence="14">
    <location>
        <begin position="383"/>
        <end position="402"/>
    </location>
</feature>
<feature type="domain" description="XPG N-terminal" evidence="16">
    <location>
        <begin position="1"/>
        <end position="98"/>
    </location>
</feature>
<evidence type="ECO:0000259" key="16">
    <source>
        <dbReference type="SMART" id="SM00485"/>
    </source>
</evidence>
<sequence>MGVTGLWTVLQPCARPIKLETLNKKRLAIDASIWIYQFLKAVRDKEGNQLRNSHIVGFFRRICKLLFVGIKPVFVFDGGAPALKRQTISGRKSRREGRREDAARTAGRLLALQLQRLAEDENAKSRDRHAAPEEVIPEDAVYVDEIGMTPAERQRNRKFRKKDAYDLPELEASMAEMGQPNDPRIMSLEELQSHANHFSSGESVNVYDFSKIDFDSMFFQGLPGSDQYNILNAARLRSRLRMGYSKDQLDQMFPDRMAFSKFQIERVRERNELTQRLMRLQGLTGDGSLGGTHRVAGEKNREYVLIKNDGVEGGWALGVVDTEGQKDQPIDVDQIGKAQGLQEDSDSEEDEFEDVPMVGIDQLPKIKPKNMATSLLSRNNAKRRGVYKAKSKGSGLRKPIAAPAEESLFVQQESDEEWEEVAGNGPREDEDPDLQHAIALSLQQDHEEVEQDPGNGKQRKQPVFEEQRKVDEPAPFFKGSGMTIAKAANARAMKSTKPVNQPFAAESDDDEDDIGFQAALRNSRRELHNGSSSKSGETSDVVKASGFDGPLPFEKLDLGQSLFSKKRKQPEKEAGGFIVDDTPEKKKPRAEPLPPWFSDKADKTQTDVTTIIGPAKPRTTNPAASFIFEERPRISDQIEIIDLEAEDDIPTAKEDLIQKMRIPATTTRIQSRKAQEQSKPISPASSAPRDDETQHETPEREAIQKYSSVFSAHSQNDIEDEEDMDWEEVLVAPNAHEIITQPEMQLDPENSSRAPSETNQPPADEQITQNEALKNEDEEFSYSDPEEEELFRQLAQEEEEHLRFASSLSNRSLADNIADFERELKELKTQKKKDLRDADEVSQNMITECQQLLSLFGLPYITAPMEAEAQCAELVHLGLVDGVVTDDSDIFLFGGTRVYKNMFNQAKLVECYLTTDLELEFGLTRQRLIDIAQLLGSDYVEGLPGVGPVTALEILSEFDTLETFRDWWAEVQNGSRSKADDAMNVFRQKFRRNSTKVFLPTAFPDARVEEAYLHPEVDSDPSDFVWGVPDLAALRAFLMSTIGWSAERTDEILVPVIRDMNRRENEGTQSNITQFFGGSVGAGAFAPRRRAEGGSKRLHTALERIGDKAKRTGKI</sequence>
<evidence type="ECO:0000256" key="6">
    <source>
        <dbReference type="ARBA" id="ARBA00022759"/>
    </source>
</evidence>
<dbReference type="EMBL" id="MU004238">
    <property type="protein sequence ID" value="KAF2666743.1"/>
    <property type="molecule type" value="Genomic_DNA"/>
</dbReference>
<dbReference type="PANTHER" id="PTHR16171">
    <property type="entry name" value="DNA REPAIR PROTEIN COMPLEMENTING XP-G CELLS-RELATED"/>
    <property type="match status" value="1"/>
</dbReference>
<keyword evidence="11" id="KW-0539">Nucleus</keyword>
<comment type="similarity">
    <text evidence="3">Belongs to the XPG/RAD2 endonuclease family. XPG subfamily.</text>
</comment>
<feature type="compositionally biased region" description="Acidic residues" evidence="14">
    <location>
        <begin position="717"/>
        <end position="728"/>
    </location>
</feature>
<dbReference type="Proteomes" id="UP000799302">
    <property type="component" value="Unassembled WGS sequence"/>
</dbReference>
<keyword evidence="4" id="KW-0540">Nuclease</keyword>
<evidence type="ECO:0000256" key="4">
    <source>
        <dbReference type="ARBA" id="ARBA00022722"/>
    </source>
</evidence>
<dbReference type="PRINTS" id="PR00853">
    <property type="entry name" value="XPGRADSUPER"/>
</dbReference>
<feature type="compositionally biased region" description="Basic and acidic residues" evidence="14">
    <location>
        <begin position="462"/>
        <end position="472"/>
    </location>
</feature>
<proteinExistence type="inferred from homology"/>
<dbReference type="GO" id="GO:0004520">
    <property type="term" value="F:DNA endonuclease activity"/>
    <property type="evidence" value="ECO:0007669"/>
    <property type="project" value="TreeGrafter"/>
</dbReference>
<feature type="compositionally biased region" description="Acidic residues" evidence="14">
    <location>
        <begin position="776"/>
        <end position="789"/>
    </location>
</feature>
<evidence type="ECO:0000313" key="18">
    <source>
        <dbReference type="Proteomes" id="UP000799302"/>
    </source>
</evidence>
<dbReference type="InterPro" id="IPR006084">
    <property type="entry name" value="XPG/Rad2"/>
</dbReference>
<dbReference type="InterPro" id="IPR029060">
    <property type="entry name" value="PIN-like_dom_sf"/>
</dbReference>
<dbReference type="AlphaFoldDB" id="A0A6A6U629"/>
<feature type="region of interest" description="Disordered" evidence="14">
    <location>
        <begin position="562"/>
        <end position="630"/>
    </location>
</feature>
<evidence type="ECO:0000256" key="2">
    <source>
        <dbReference type="ARBA" id="ARBA00004123"/>
    </source>
</evidence>
<dbReference type="OrthoDB" id="31113at2759"/>
<dbReference type="InterPro" id="IPR006085">
    <property type="entry name" value="XPG_DNA_repair_N"/>
</dbReference>
<accession>A0A6A6U629</accession>
<organism evidence="17 18">
    <name type="scientific">Microthyrium microscopicum</name>
    <dbReference type="NCBI Taxonomy" id="703497"/>
    <lineage>
        <taxon>Eukaryota</taxon>
        <taxon>Fungi</taxon>
        <taxon>Dikarya</taxon>
        <taxon>Ascomycota</taxon>
        <taxon>Pezizomycotina</taxon>
        <taxon>Dothideomycetes</taxon>
        <taxon>Dothideomycetes incertae sedis</taxon>
        <taxon>Microthyriales</taxon>
        <taxon>Microthyriaceae</taxon>
        <taxon>Microthyrium</taxon>
    </lineage>
</organism>
<dbReference type="InterPro" id="IPR036279">
    <property type="entry name" value="5-3_exonuclease_C_sf"/>
</dbReference>
<evidence type="ECO:0000256" key="13">
    <source>
        <dbReference type="SAM" id="Coils"/>
    </source>
</evidence>
<comment type="cofactor">
    <cofactor evidence="1">
        <name>Mg(2+)</name>
        <dbReference type="ChEBI" id="CHEBI:18420"/>
    </cofactor>
</comment>
<feature type="region of interest" description="Disordered" evidence="14">
    <location>
        <begin position="654"/>
        <end position="790"/>
    </location>
</feature>
<dbReference type="GO" id="GO:0046872">
    <property type="term" value="F:metal ion binding"/>
    <property type="evidence" value="ECO:0007669"/>
    <property type="project" value="UniProtKB-KW"/>
</dbReference>
<dbReference type="SUPFAM" id="SSF88723">
    <property type="entry name" value="PIN domain-like"/>
    <property type="match status" value="1"/>
</dbReference>
<evidence type="ECO:0000256" key="7">
    <source>
        <dbReference type="ARBA" id="ARBA00022763"/>
    </source>
</evidence>
<comment type="function">
    <text evidence="12">Single-stranded DNA endonuclease involved in excision repair of DNA damaged with UV light, bulky adducts, or cross-linking agents. Essential for the incision step of excision-repair.</text>
</comment>
<keyword evidence="10" id="KW-0234">DNA repair</keyword>
<feature type="compositionally biased region" description="Polar residues" evidence="14">
    <location>
        <begin position="748"/>
        <end position="772"/>
    </location>
</feature>
<evidence type="ECO:0000256" key="12">
    <source>
        <dbReference type="ARBA" id="ARBA00053135"/>
    </source>
</evidence>
<feature type="compositionally biased region" description="Polar residues" evidence="14">
    <location>
        <begin position="705"/>
        <end position="715"/>
    </location>
</feature>
<dbReference type="FunFam" id="3.40.50.1010:FF:000025">
    <property type="entry name" value="DNA repair protein RAD2"/>
    <property type="match status" value="1"/>
</dbReference>
<gene>
    <name evidence="17" type="ORF">BT63DRAFT_447697</name>
</gene>
<evidence type="ECO:0000256" key="3">
    <source>
        <dbReference type="ARBA" id="ARBA00005283"/>
    </source>
</evidence>
<evidence type="ECO:0000259" key="15">
    <source>
        <dbReference type="SMART" id="SM00484"/>
    </source>
</evidence>
<dbReference type="InterPro" id="IPR008918">
    <property type="entry name" value="HhH2"/>
</dbReference>
<keyword evidence="8" id="KW-0378">Hydrolase</keyword>
<dbReference type="SMART" id="SM00485">
    <property type="entry name" value="XPGN"/>
    <property type="match status" value="1"/>
</dbReference>
<feature type="compositionally biased region" description="Polar residues" evidence="14">
    <location>
        <begin position="529"/>
        <end position="538"/>
    </location>
</feature>
<dbReference type="SUPFAM" id="SSF47807">
    <property type="entry name" value="5' to 3' exonuclease, C-terminal subdomain"/>
    <property type="match status" value="1"/>
</dbReference>
<dbReference type="Gene3D" id="3.40.50.1010">
    <property type="entry name" value="5'-nuclease"/>
    <property type="match status" value="2"/>
</dbReference>
<name>A0A6A6U629_9PEZI</name>
<feature type="compositionally biased region" description="Basic and acidic residues" evidence="14">
    <location>
        <begin position="688"/>
        <end position="703"/>
    </location>
</feature>